<dbReference type="SUPFAM" id="SSF82689">
    <property type="entry name" value="Mechanosensitive channel protein MscS (YggB), C-terminal domain"/>
    <property type="match status" value="1"/>
</dbReference>
<dbReference type="InterPro" id="IPR023408">
    <property type="entry name" value="MscS_beta-dom_sf"/>
</dbReference>
<dbReference type="GO" id="GO:0008381">
    <property type="term" value="F:mechanosensitive monoatomic ion channel activity"/>
    <property type="evidence" value="ECO:0007669"/>
    <property type="project" value="UniProtKB-ARBA"/>
</dbReference>
<keyword evidence="3" id="KW-1003">Cell membrane</keyword>
<sequence length="312" mass="34058">MNPDTAQTLGSYLNRSLFSIGSSAVTAGGLLTAIVFVVALWWGASLMERTVQRVIARRSADEPWKYASLLMLSRLLRYVVWVVGTLIGLNYLGIDLTSIALLGSALAVGLGFGLQHVVSNFVSGVIILMERSLKVGDFVELESGVRGQVSEIALRYTRITSNDALDVVVPNSEFINGRVVNWTLGDAYRRMHIPFGVAYGTPKELVREAGIAASKRIPGVVENDKKKSTVWLVAYGDNSVNYELVIWADRVLTTRPGSAHADLMWALDDELHQRGIEIPFPQRDLHIRSGTLDVRMASAQAPTAAVINPPQG</sequence>
<feature type="transmembrane region" description="Helical" evidence="7">
    <location>
        <begin position="100"/>
        <end position="128"/>
    </location>
</feature>
<evidence type="ECO:0000256" key="7">
    <source>
        <dbReference type="SAM" id="Phobius"/>
    </source>
</evidence>
<dbReference type="Gene3D" id="3.30.70.100">
    <property type="match status" value="1"/>
</dbReference>
<dbReference type="STRING" id="1763535.LPB072_22620"/>
<dbReference type="InterPro" id="IPR010920">
    <property type="entry name" value="LSM_dom_sf"/>
</dbReference>
<evidence type="ECO:0000313" key="12">
    <source>
        <dbReference type="Proteomes" id="UP000185680"/>
    </source>
</evidence>
<keyword evidence="4 7" id="KW-0812">Transmembrane</keyword>
<evidence type="ECO:0000256" key="4">
    <source>
        <dbReference type="ARBA" id="ARBA00022692"/>
    </source>
</evidence>
<dbReference type="EMBL" id="CP017476">
    <property type="protein sequence ID" value="AOW15184.1"/>
    <property type="molecule type" value="Genomic_DNA"/>
</dbReference>
<dbReference type="Proteomes" id="UP000185680">
    <property type="component" value="Chromosome"/>
</dbReference>
<dbReference type="Gene3D" id="1.10.287.1260">
    <property type="match status" value="1"/>
</dbReference>
<evidence type="ECO:0000256" key="2">
    <source>
        <dbReference type="ARBA" id="ARBA00008017"/>
    </source>
</evidence>
<dbReference type="Pfam" id="PF00924">
    <property type="entry name" value="MS_channel_2nd"/>
    <property type="match status" value="1"/>
</dbReference>
<comment type="similarity">
    <text evidence="2">Belongs to the MscS (TC 1.A.23) family.</text>
</comment>
<evidence type="ECO:0000259" key="10">
    <source>
        <dbReference type="Pfam" id="PF21088"/>
    </source>
</evidence>
<dbReference type="OrthoDB" id="9809206at2"/>
<evidence type="ECO:0000313" key="11">
    <source>
        <dbReference type="EMBL" id="AOW15184.1"/>
    </source>
</evidence>
<dbReference type="Gene3D" id="2.30.30.60">
    <property type="match status" value="1"/>
</dbReference>
<dbReference type="Pfam" id="PF21082">
    <property type="entry name" value="MS_channel_3rd"/>
    <property type="match status" value="1"/>
</dbReference>
<dbReference type="AlphaFoldDB" id="A0A1D8P1D3"/>
<dbReference type="InterPro" id="IPR006685">
    <property type="entry name" value="MscS_channel_2nd"/>
</dbReference>
<evidence type="ECO:0000259" key="8">
    <source>
        <dbReference type="Pfam" id="PF00924"/>
    </source>
</evidence>
<dbReference type="InterPro" id="IPR049278">
    <property type="entry name" value="MS_channel_C"/>
</dbReference>
<dbReference type="PANTHER" id="PTHR30347:SF1">
    <property type="entry name" value="MECHANOSENSITIVE CHANNEL MSCK"/>
    <property type="match status" value="1"/>
</dbReference>
<keyword evidence="5 7" id="KW-1133">Transmembrane helix</keyword>
<evidence type="ECO:0000256" key="5">
    <source>
        <dbReference type="ARBA" id="ARBA00022989"/>
    </source>
</evidence>
<dbReference type="PANTHER" id="PTHR30347">
    <property type="entry name" value="POTASSIUM CHANNEL RELATED"/>
    <property type="match status" value="1"/>
</dbReference>
<feature type="domain" description="Mechanosensitive ion channel transmembrane helices 2/3" evidence="10">
    <location>
        <begin position="75"/>
        <end position="115"/>
    </location>
</feature>
<feature type="transmembrane region" description="Helical" evidence="7">
    <location>
        <begin position="75"/>
        <end position="94"/>
    </location>
</feature>
<proteinExistence type="inferred from homology"/>
<feature type="domain" description="Mechanosensitive ion channel MscS" evidence="8">
    <location>
        <begin position="117"/>
        <end position="183"/>
    </location>
</feature>
<accession>A0A1D8P1D3</accession>
<dbReference type="InterPro" id="IPR052702">
    <property type="entry name" value="MscS-like_channel"/>
</dbReference>
<dbReference type="Pfam" id="PF21088">
    <property type="entry name" value="MS_channel_1st"/>
    <property type="match status" value="1"/>
</dbReference>
<feature type="domain" description="Mechanosensitive ion channel MscS C-terminal" evidence="9">
    <location>
        <begin position="193"/>
        <end position="278"/>
    </location>
</feature>
<dbReference type="InterPro" id="IPR049142">
    <property type="entry name" value="MS_channel_1st"/>
</dbReference>
<protein>
    <submittedName>
        <fullName evidence="11">Potassium transporter KefA</fullName>
    </submittedName>
</protein>
<comment type="subcellular location">
    <subcellularLocation>
        <location evidence="1">Cell membrane</location>
        <topology evidence="1">Multi-pass membrane protein</topology>
    </subcellularLocation>
</comment>
<gene>
    <name evidence="11" type="ORF">LPB072_22620</name>
</gene>
<dbReference type="KEGG" id="hyl:LPB072_22620"/>
<evidence type="ECO:0000256" key="3">
    <source>
        <dbReference type="ARBA" id="ARBA00022475"/>
    </source>
</evidence>
<evidence type="ECO:0000259" key="9">
    <source>
        <dbReference type="Pfam" id="PF21082"/>
    </source>
</evidence>
<feature type="transmembrane region" description="Helical" evidence="7">
    <location>
        <begin position="20"/>
        <end position="43"/>
    </location>
</feature>
<reference evidence="11 12" key="1">
    <citation type="submission" date="2016-10" db="EMBL/GenBank/DDBJ databases">
        <title>Hydorgenophaga sp. LPB0072 isolated from gastropod.</title>
        <authorList>
            <person name="Kim E."/>
            <person name="Yi H."/>
        </authorList>
    </citation>
    <scope>NUCLEOTIDE SEQUENCE [LARGE SCALE GENOMIC DNA]</scope>
    <source>
        <strain evidence="11 12">LPB0072</strain>
    </source>
</reference>
<name>A0A1D8P1D3_9BURK</name>
<evidence type="ECO:0000256" key="6">
    <source>
        <dbReference type="ARBA" id="ARBA00023136"/>
    </source>
</evidence>
<dbReference type="InterPro" id="IPR011014">
    <property type="entry name" value="MscS_channel_TM-2"/>
</dbReference>
<dbReference type="SUPFAM" id="SSF82861">
    <property type="entry name" value="Mechanosensitive channel protein MscS (YggB), transmembrane region"/>
    <property type="match status" value="1"/>
</dbReference>
<dbReference type="GO" id="GO:0005886">
    <property type="term" value="C:plasma membrane"/>
    <property type="evidence" value="ECO:0007669"/>
    <property type="project" value="UniProtKB-SubCell"/>
</dbReference>
<dbReference type="RefSeq" id="WP_066096516.1">
    <property type="nucleotide sequence ID" value="NZ_CP017476.1"/>
</dbReference>
<organism evidence="11 12">
    <name type="scientific">Hydrogenophaga crassostreae</name>
    <dbReference type="NCBI Taxonomy" id="1763535"/>
    <lineage>
        <taxon>Bacteria</taxon>
        <taxon>Pseudomonadati</taxon>
        <taxon>Pseudomonadota</taxon>
        <taxon>Betaproteobacteria</taxon>
        <taxon>Burkholderiales</taxon>
        <taxon>Comamonadaceae</taxon>
        <taxon>Hydrogenophaga</taxon>
    </lineage>
</organism>
<dbReference type="SUPFAM" id="SSF50182">
    <property type="entry name" value="Sm-like ribonucleoproteins"/>
    <property type="match status" value="1"/>
</dbReference>
<evidence type="ECO:0000256" key="1">
    <source>
        <dbReference type="ARBA" id="ARBA00004651"/>
    </source>
</evidence>
<keyword evidence="6 7" id="KW-0472">Membrane</keyword>
<dbReference type="InterPro" id="IPR011066">
    <property type="entry name" value="MscS_channel_C_sf"/>
</dbReference>